<reference evidence="3" key="1">
    <citation type="submission" date="2017-04" db="EMBL/GenBank/DDBJ databases">
        <title>Unveiling RNA virosphere associated with marine microorganisms.</title>
        <authorList>
            <person name="Urayama S."/>
            <person name="Takaki Y."/>
            <person name="Nishi S."/>
            <person name="Yoshida Y."/>
            <person name="Deguchi S."/>
            <person name="Takai K."/>
            <person name="Nunoura T."/>
        </authorList>
    </citation>
    <scope>NUCLEOTIDE SEQUENCE</scope>
</reference>
<keyword evidence="2" id="KW-1133">Transmembrane helix</keyword>
<feature type="region of interest" description="Disordered" evidence="1">
    <location>
        <begin position="25"/>
        <end position="46"/>
    </location>
</feature>
<sequence length="675" mass="75324">MPTATSSTSETDDFHDIGRAGTFYDEAAQPSVAETSPGLGRGARPPNGVDYYTQYGILSPKRVREIVTEMLKESNGRNMKAEVETLGTDCMTLQSVFEGRMQVTESSVKNASASMVRMLKYGELMGKVTGLKDLKLTVIRLGVPCALLIPNDELGTSSGRTGRPRMVSDEARAEAFSYFNRIIDTGPDKVLGILADTPSQIIKLLPEAAIPQLRYNISKERARASYVVFNVEGRDMYSTVPRVYRWCTHRDVVVYSAFEACRDANDCLPGPDDEAVTYTKLCDQVGDKLHVFDVTINKIALAKVEAALLDEPNDFNLESDQIKHTRPDQWSRVSAKAKAYSHALKQFCKEASMKQLESMSNFPDSYKNETLTDTPYLPGIGRFVTLKEVDDKINNGLAEEVKKNIREFFESRNFKPVFSQNLRVMSMLGTITFNLTIVSCELDMIGYVLGSFAYYEESVVMGKILICAMPVAYIGCILIRLSGMISRGAFAGMESDVLSWYHVVPMARYVLFFKPGGAGENDVLQLFRVNTLSSFTLGIAMLVCTVLHYAGGGDTNVYTAVSLTAQVTSWLVTVLYFTPVAKFMKVLTQVDQDIRVTTAQGREILDLEQKSPQEGEKWKDEMYNKIASLLNVPRVQIIDLLPRYSDYSNFSYMHNCALTSRAEYKINVMLGKRNS</sequence>
<evidence type="ECO:0000256" key="1">
    <source>
        <dbReference type="SAM" id="MobiDB-lite"/>
    </source>
</evidence>
<proteinExistence type="predicted"/>
<name>A0A2V0RBZ8_9ZZZZ</name>
<keyword evidence="2" id="KW-0812">Transmembrane</keyword>
<feature type="transmembrane region" description="Helical" evidence="2">
    <location>
        <begin position="460"/>
        <end position="479"/>
    </location>
</feature>
<accession>A0A2V0RBZ8</accession>
<evidence type="ECO:0000256" key="2">
    <source>
        <dbReference type="SAM" id="Phobius"/>
    </source>
</evidence>
<dbReference type="EMBL" id="BDQE01000147">
    <property type="protein sequence ID" value="GBH22886.1"/>
    <property type="molecule type" value="Genomic_RNA"/>
</dbReference>
<organism evidence="3">
    <name type="scientific">viral metagenome</name>
    <dbReference type="NCBI Taxonomy" id="1070528"/>
    <lineage>
        <taxon>unclassified sequences</taxon>
        <taxon>metagenomes</taxon>
        <taxon>organismal metagenomes</taxon>
    </lineage>
</organism>
<dbReference type="AlphaFoldDB" id="A0A2V0RBZ8"/>
<feature type="transmembrane region" description="Helical" evidence="2">
    <location>
        <begin position="431"/>
        <end position="454"/>
    </location>
</feature>
<feature type="transmembrane region" description="Helical" evidence="2">
    <location>
        <begin position="532"/>
        <end position="551"/>
    </location>
</feature>
<comment type="caution">
    <text evidence="3">The sequence shown here is derived from an EMBL/GenBank/DDBJ whole genome shotgun (WGS) entry which is preliminary data.</text>
</comment>
<feature type="transmembrane region" description="Helical" evidence="2">
    <location>
        <begin position="557"/>
        <end position="577"/>
    </location>
</feature>
<keyword evidence="2" id="KW-0472">Membrane</keyword>
<protein>
    <submittedName>
        <fullName evidence="3">Uncharacterized protein</fullName>
    </submittedName>
</protein>
<evidence type="ECO:0000313" key="3">
    <source>
        <dbReference type="EMBL" id="GBH22886.1"/>
    </source>
</evidence>